<dbReference type="Gene3D" id="3.80.30.20">
    <property type="entry name" value="tm_1862 like domain"/>
    <property type="match status" value="1"/>
</dbReference>
<dbReference type="KEGG" id="acel:acsn021_24220"/>
<reference evidence="8 9" key="1">
    <citation type="journal article" date="2016" name="Int. J. Syst. Evol. Microbiol.">
        <title>Descriptions of Anaerotaenia torta gen. nov., sp. nov. and Anaerocolumna cellulosilytica gen. nov., sp. nov. isolated from a methanogenic reactor of cattle waste.</title>
        <authorList>
            <person name="Uek A."/>
            <person name="Ohtaki Y."/>
            <person name="Kaku N."/>
            <person name="Ueki K."/>
        </authorList>
    </citation>
    <scope>NUCLEOTIDE SEQUENCE [LARGE SCALE GENOMIC DNA]</scope>
    <source>
        <strain evidence="8 9">SN021</strain>
    </source>
</reference>
<evidence type="ECO:0000313" key="8">
    <source>
        <dbReference type="EMBL" id="BCJ94853.1"/>
    </source>
</evidence>
<dbReference type="InterPro" id="IPR051198">
    <property type="entry name" value="BchE-like"/>
</dbReference>
<name>A0A6S6QU72_9FIRM</name>
<evidence type="ECO:0000313" key="9">
    <source>
        <dbReference type="Proteomes" id="UP000515561"/>
    </source>
</evidence>
<dbReference type="PROSITE" id="PS51332">
    <property type="entry name" value="B12_BINDING"/>
    <property type="match status" value="1"/>
</dbReference>
<protein>
    <submittedName>
        <fullName evidence="8">Uncharacterized protein</fullName>
    </submittedName>
</protein>
<dbReference type="GO" id="GO:0003824">
    <property type="term" value="F:catalytic activity"/>
    <property type="evidence" value="ECO:0007669"/>
    <property type="project" value="InterPro"/>
</dbReference>
<keyword evidence="3" id="KW-0808">Transferase</keyword>
<dbReference type="SFLD" id="SFLDG01082">
    <property type="entry name" value="B12-binding_domain_containing"/>
    <property type="match status" value="1"/>
</dbReference>
<keyword evidence="9" id="KW-1185">Reference proteome</keyword>
<comment type="cofactor">
    <cofactor evidence="1">
        <name>[4Fe-4S] cluster</name>
        <dbReference type="ChEBI" id="CHEBI:49883"/>
    </cofactor>
</comment>
<gene>
    <name evidence="8" type="ORF">acsn021_24220</name>
</gene>
<keyword evidence="5" id="KW-0479">Metal-binding</keyword>
<dbReference type="CDD" id="cd02068">
    <property type="entry name" value="radical_SAM_B12_BD"/>
    <property type="match status" value="1"/>
</dbReference>
<keyword evidence="2" id="KW-0489">Methyltransferase</keyword>
<dbReference type="GO" id="GO:0046872">
    <property type="term" value="F:metal ion binding"/>
    <property type="evidence" value="ECO:0007669"/>
    <property type="project" value="UniProtKB-KW"/>
</dbReference>
<dbReference type="GO" id="GO:0031419">
    <property type="term" value="F:cobalamin binding"/>
    <property type="evidence" value="ECO:0007669"/>
    <property type="project" value="InterPro"/>
</dbReference>
<dbReference type="Pfam" id="PF04055">
    <property type="entry name" value="Radical_SAM"/>
    <property type="match status" value="1"/>
</dbReference>
<sequence>MNIVIFEWRSYSSLFQRINLGIQYIAASLRKAGHNVFVNVFEGQTVEEVYKAVMSFNADIVAMTLYPENKKVVYELADRIKKENPEIVVISGGHTATLYAAKILKEQKNIDIITYGESELTYIDICQRLEAGKSLDDCRSIYYRKDGYIKRNSPRDQIDDLDSLPLPAEDIIRTLNNSNSPNIFTSVSTSRGCLGNCDFCVSHRVSKAVKYSRWRGRTPKNILEELIKLQQSFPDKRVVVEFVDSSFEDPDPRGKKRIIELMDLIEKSGIKIAFSFLTRAESWDAKDAALIKRMKKLGLFSVSPGFESGSDNSLISFGKRASVENNLNAFDVFSKNGVDVCGLIIMFHPYVTFKDLRHNADFLVKVGVAYRPLSWLHSLYVFPDTKIFQRIALDGLITGVDESDFEYTYMFQDGRIEKLSALINKINGLDSVRRFENTCDKLAYELRLYEVWKDMYEEFEKISDEMREYKTRYHEMADAVGKRLYETFNTLIDAAENDTLSHIGDNIVKEWDTLLSDNQVRLEQQWMSSRLKLMRKGIKIL</sequence>
<dbReference type="InterPro" id="IPR007197">
    <property type="entry name" value="rSAM"/>
</dbReference>
<dbReference type="InterPro" id="IPR034466">
    <property type="entry name" value="Methyltransferase_Class_B"/>
</dbReference>
<organism evidence="8 9">
    <name type="scientific">Anaerocolumna cellulosilytica</name>
    <dbReference type="NCBI Taxonomy" id="433286"/>
    <lineage>
        <taxon>Bacteria</taxon>
        <taxon>Bacillati</taxon>
        <taxon>Bacillota</taxon>
        <taxon>Clostridia</taxon>
        <taxon>Lachnospirales</taxon>
        <taxon>Lachnospiraceae</taxon>
        <taxon>Anaerocolumna</taxon>
    </lineage>
</organism>
<evidence type="ECO:0000256" key="6">
    <source>
        <dbReference type="ARBA" id="ARBA00023004"/>
    </source>
</evidence>
<dbReference type="Gene3D" id="3.40.50.280">
    <property type="entry name" value="Cobalamin-binding domain"/>
    <property type="match status" value="1"/>
</dbReference>
<dbReference type="PROSITE" id="PS51918">
    <property type="entry name" value="RADICAL_SAM"/>
    <property type="match status" value="1"/>
</dbReference>
<evidence type="ECO:0000256" key="2">
    <source>
        <dbReference type="ARBA" id="ARBA00022603"/>
    </source>
</evidence>
<accession>A0A6S6QU72</accession>
<keyword evidence="4" id="KW-0949">S-adenosyl-L-methionine</keyword>
<dbReference type="InterPro" id="IPR006158">
    <property type="entry name" value="Cobalamin-bd"/>
</dbReference>
<dbReference type="InterPro" id="IPR006638">
    <property type="entry name" value="Elp3/MiaA/NifB-like_rSAM"/>
</dbReference>
<dbReference type="SFLD" id="SFLDG01123">
    <property type="entry name" value="methyltransferase_(Class_B)"/>
    <property type="match status" value="1"/>
</dbReference>
<evidence type="ECO:0000256" key="5">
    <source>
        <dbReference type="ARBA" id="ARBA00022723"/>
    </source>
</evidence>
<keyword evidence="7" id="KW-0411">Iron-sulfur</keyword>
<dbReference type="GO" id="GO:0051539">
    <property type="term" value="F:4 iron, 4 sulfur cluster binding"/>
    <property type="evidence" value="ECO:0007669"/>
    <property type="project" value="UniProtKB-KW"/>
</dbReference>
<dbReference type="AlphaFoldDB" id="A0A6S6QU72"/>
<evidence type="ECO:0000256" key="4">
    <source>
        <dbReference type="ARBA" id="ARBA00022691"/>
    </source>
</evidence>
<proteinExistence type="predicted"/>
<dbReference type="InterPro" id="IPR036724">
    <property type="entry name" value="Cobalamin-bd_sf"/>
</dbReference>
<dbReference type="Pfam" id="PF02310">
    <property type="entry name" value="B12-binding"/>
    <property type="match status" value="1"/>
</dbReference>
<dbReference type="InterPro" id="IPR023404">
    <property type="entry name" value="rSAM_horseshoe"/>
</dbReference>
<evidence type="ECO:0000256" key="1">
    <source>
        <dbReference type="ARBA" id="ARBA00001966"/>
    </source>
</evidence>
<dbReference type="RefSeq" id="WP_184088969.1">
    <property type="nucleotide sequence ID" value="NZ_AP023367.1"/>
</dbReference>
<dbReference type="EMBL" id="AP023367">
    <property type="protein sequence ID" value="BCJ94853.1"/>
    <property type="molecule type" value="Genomic_DNA"/>
</dbReference>
<keyword evidence="6" id="KW-0408">Iron</keyword>
<dbReference type="PANTHER" id="PTHR43409:SF7">
    <property type="entry name" value="BLL1977 PROTEIN"/>
    <property type="match status" value="1"/>
</dbReference>
<dbReference type="SUPFAM" id="SSF102114">
    <property type="entry name" value="Radical SAM enzymes"/>
    <property type="match status" value="1"/>
</dbReference>
<dbReference type="SUPFAM" id="SSF52242">
    <property type="entry name" value="Cobalamin (vitamin B12)-binding domain"/>
    <property type="match status" value="1"/>
</dbReference>
<evidence type="ECO:0000256" key="7">
    <source>
        <dbReference type="ARBA" id="ARBA00023014"/>
    </source>
</evidence>
<evidence type="ECO:0000256" key="3">
    <source>
        <dbReference type="ARBA" id="ARBA00022679"/>
    </source>
</evidence>
<dbReference type="InterPro" id="IPR058240">
    <property type="entry name" value="rSAM_sf"/>
</dbReference>
<dbReference type="SFLD" id="SFLDS00029">
    <property type="entry name" value="Radical_SAM"/>
    <property type="match status" value="1"/>
</dbReference>
<dbReference type="Proteomes" id="UP000515561">
    <property type="component" value="Chromosome"/>
</dbReference>
<dbReference type="SMART" id="SM00729">
    <property type="entry name" value="Elp3"/>
    <property type="match status" value="1"/>
</dbReference>
<dbReference type="PANTHER" id="PTHR43409">
    <property type="entry name" value="ANAEROBIC MAGNESIUM-PROTOPORPHYRIN IX MONOMETHYL ESTER CYCLASE-RELATED"/>
    <property type="match status" value="1"/>
</dbReference>